<dbReference type="Pfam" id="PF00005">
    <property type="entry name" value="ABC_tran"/>
    <property type="match status" value="1"/>
</dbReference>
<dbReference type="PROSITE" id="PS50893">
    <property type="entry name" value="ABC_TRANSPORTER_2"/>
    <property type="match status" value="1"/>
</dbReference>
<sequence length="212" mass="24316">MLKIQLQHQLDRALIDIHIDDAEPKIYALKGPSGIGKTTALNFIAGLKTPDKALIQINNRVLTDTERKVNVKIQKRNLGYLFQDYQLFPNMTVHRNLTFMSEMNDHIRKLMKELNIEHLKDKYPMTLSGGESQRVALARALSTKPDLILLDEPFSSLDDQTKEEGIALVKRIFHEWHIPIIFVTHSNYEAESLADEVLTISEKKDESNVKLN</sequence>
<dbReference type="OrthoDB" id="9802264at2"/>
<dbReference type="GO" id="GO:0016887">
    <property type="term" value="F:ATP hydrolysis activity"/>
    <property type="evidence" value="ECO:0007669"/>
    <property type="project" value="InterPro"/>
</dbReference>
<evidence type="ECO:0000259" key="4">
    <source>
        <dbReference type="PROSITE" id="PS50893"/>
    </source>
</evidence>
<keyword evidence="2" id="KW-0547">Nucleotide-binding</keyword>
<keyword evidence="6" id="KW-1185">Reference proteome</keyword>
<dbReference type="InterPro" id="IPR050093">
    <property type="entry name" value="ABC_SmlMolc_Importer"/>
</dbReference>
<keyword evidence="3 5" id="KW-0067">ATP-binding</keyword>
<reference evidence="5 6" key="1">
    <citation type="submission" date="2017-08" db="EMBL/GenBank/DDBJ databases">
        <title>Draft genome sequences of 64 type strains of genus Staph aureus.</title>
        <authorList>
            <person name="Cole K."/>
            <person name="Golubchik T."/>
            <person name="Russell J."/>
            <person name="Foster D."/>
            <person name="Llewelyn M."/>
            <person name="Wilson D."/>
            <person name="Crook D."/>
            <person name="Paul J."/>
        </authorList>
    </citation>
    <scope>NUCLEOTIDE SEQUENCE [LARGE SCALE GENOMIC DNA]</scope>
    <source>
        <strain evidence="5 6">DSM 29875</strain>
    </source>
</reference>
<dbReference type="GeneID" id="98298160"/>
<proteinExistence type="predicted"/>
<gene>
    <name evidence="5" type="ORF">CD039_07330</name>
</gene>
<evidence type="ECO:0000313" key="5">
    <source>
        <dbReference type="EMBL" id="POA08794.1"/>
    </source>
</evidence>
<dbReference type="InterPro" id="IPR003439">
    <property type="entry name" value="ABC_transporter-like_ATP-bd"/>
</dbReference>
<dbReference type="PROSITE" id="PS00211">
    <property type="entry name" value="ABC_TRANSPORTER_1"/>
    <property type="match status" value="1"/>
</dbReference>
<name>A0A2K4FBR4_9STAP</name>
<dbReference type="GO" id="GO:0005524">
    <property type="term" value="F:ATP binding"/>
    <property type="evidence" value="ECO:0007669"/>
    <property type="project" value="UniProtKB-KW"/>
</dbReference>
<dbReference type="InterPro" id="IPR017871">
    <property type="entry name" value="ABC_transporter-like_CS"/>
</dbReference>
<evidence type="ECO:0000256" key="1">
    <source>
        <dbReference type="ARBA" id="ARBA00022448"/>
    </source>
</evidence>
<dbReference type="Gene3D" id="3.40.50.300">
    <property type="entry name" value="P-loop containing nucleotide triphosphate hydrolases"/>
    <property type="match status" value="1"/>
</dbReference>
<dbReference type="RefSeq" id="WP_103371759.1">
    <property type="nucleotide sequence ID" value="NZ_CBCRVO010000003.1"/>
</dbReference>
<dbReference type="Proteomes" id="UP000242712">
    <property type="component" value="Unassembled WGS sequence"/>
</dbReference>
<evidence type="ECO:0000256" key="2">
    <source>
        <dbReference type="ARBA" id="ARBA00022741"/>
    </source>
</evidence>
<dbReference type="InterPro" id="IPR003593">
    <property type="entry name" value="AAA+_ATPase"/>
</dbReference>
<protein>
    <submittedName>
        <fullName evidence="5">Molybdenum ABC transporter ATP-binding protein</fullName>
    </submittedName>
</protein>
<keyword evidence="1" id="KW-0813">Transport</keyword>
<comment type="caution">
    <text evidence="5">The sequence shown here is derived from an EMBL/GenBank/DDBJ whole genome shotgun (WGS) entry which is preliminary data.</text>
</comment>
<organism evidence="5 6">
    <name type="scientific">Staphylococcus argensis</name>
    <dbReference type="NCBI Taxonomy" id="1607738"/>
    <lineage>
        <taxon>Bacteria</taxon>
        <taxon>Bacillati</taxon>
        <taxon>Bacillota</taxon>
        <taxon>Bacilli</taxon>
        <taxon>Bacillales</taxon>
        <taxon>Staphylococcaceae</taxon>
        <taxon>Staphylococcus</taxon>
    </lineage>
</organism>
<evidence type="ECO:0000256" key="3">
    <source>
        <dbReference type="ARBA" id="ARBA00022840"/>
    </source>
</evidence>
<dbReference type="SUPFAM" id="SSF52540">
    <property type="entry name" value="P-loop containing nucleoside triphosphate hydrolases"/>
    <property type="match status" value="1"/>
</dbReference>
<feature type="domain" description="ABC transporter" evidence="4">
    <location>
        <begin position="4"/>
        <end position="211"/>
    </location>
</feature>
<dbReference type="InterPro" id="IPR027417">
    <property type="entry name" value="P-loop_NTPase"/>
</dbReference>
<dbReference type="EMBL" id="PPPX01000011">
    <property type="protein sequence ID" value="POA08794.1"/>
    <property type="molecule type" value="Genomic_DNA"/>
</dbReference>
<accession>A0A2K4FBR4</accession>
<dbReference type="SMART" id="SM00382">
    <property type="entry name" value="AAA"/>
    <property type="match status" value="1"/>
</dbReference>
<evidence type="ECO:0000313" key="6">
    <source>
        <dbReference type="Proteomes" id="UP000242712"/>
    </source>
</evidence>
<dbReference type="AlphaFoldDB" id="A0A2K4FBR4"/>
<dbReference type="PANTHER" id="PTHR42781:SF4">
    <property type="entry name" value="SPERMIDINE_PUTRESCINE IMPORT ATP-BINDING PROTEIN POTA"/>
    <property type="match status" value="1"/>
</dbReference>
<dbReference type="PANTHER" id="PTHR42781">
    <property type="entry name" value="SPERMIDINE/PUTRESCINE IMPORT ATP-BINDING PROTEIN POTA"/>
    <property type="match status" value="1"/>
</dbReference>